<dbReference type="GO" id="GO:0016787">
    <property type="term" value="F:hydrolase activity"/>
    <property type="evidence" value="ECO:0007669"/>
    <property type="project" value="UniProtKB-KW"/>
</dbReference>
<comment type="caution">
    <text evidence="3">The sequence shown here is derived from an EMBL/GenBank/DDBJ whole genome shotgun (WGS) entry which is preliminary data.</text>
</comment>
<dbReference type="InterPro" id="IPR050300">
    <property type="entry name" value="GDXG_lipolytic_enzyme"/>
</dbReference>
<keyword evidence="1 3" id="KW-0378">Hydrolase</keyword>
<evidence type="ECO:0000259" key="2">
    <source>
        <dbReference type="Pfam" id="PF07859"/>
    </source>
</evidence>
<dbReference type="InterPro" id="IPR029058">
    <property type="entry name" value="AB_hydrolase_fold"/>
</dbReference>
<dbReference type="OrthoDB" id="3181909at2"/>
<keyword evidence="4" id="KW-1185">Reference proteome</keyword>
<evidence type="ECO:0000313" key="4">
    <source>
        <dbReference type="Proteomes" id="UP000465263"/>
    </source>
</evidence>
<dbReference type="RefSeq" id="WP_109560489.1">
    <property type="nucleotide sequence ID" value="NZ_BLKV01000001.1"/>
</dbReference>
<organism evidence="3 4">
    <name type="scientific">Mycolicibacter senuensis</name>
    <dbReference type="NCBI Taxonomy" id="386913"/>
    <lineage>
        <taxon>Bacteria</taxon>
        <taxon>Bacillati</taxon>
        <taxon>Actinomycetota</taxon>
        <taxon>Actinomycetes</taxon>
        <taxon>Mycobacteriales</taxon>
        <taxon>Mycobacteriaceae</taxon>
        <taxon>Mycolicibacter</taxon>
    </lineage>
</organism>
<dbReference type="InterPro" id="IPR013094">
    <property type="entry name" value="AB_hydrolase_3"/>
</dbReference>
<name>A0A7I9XFV6_9MYCO</name>
<dbReference type="SUPFAM" id="SSF53474">
    <property type="entry name" value="alpha/beta-Hydrolases"/>
    <property type="match status" value="1"/>
</dbReference>
<gene>
    <name evidence="3" type="ORF">MSEN_05520</name>
</gene>
<protein>
    <submittedName>
        <fullName evidence="3">Alpha/beta hydrolase</fullName>
    </submittedName>
</protein>
<dbReference type="Proteomes" id="UP000465263">
    <property type="component" value="Unassembled WGS sequence"/>
</dbReference>
<evidence type="ECO:0000256" key="1">
    <source>
        <dbReference type="ARBA" id="ARBA00022801"/>
    </source>
</evidence>
<proteinExistence type="predicted"/>
<dbReference type="AlphaFoldDB" id="A0A7I9XFV6"/>
<dbReference type="Pfam" id="PF07859">
    <property type="entry name" value="Abhydrolase_3"/>
    <property type="match status" value="1"/>
</dbReference>
<dbReference type="PANTHER" id="PTHR48081">
    <property type="entry name" value="AB HYDROLASE SUPERFAMILY PROTEIN C4A8.06C"/>
    <property type="match status" value="1"/>
</dbReference>
<dbReference type="Gene3D" id="3.40.50.1820">
    <property type="entry name" value="alpha/beta hydrolase"/>
    <property type="match status" value="1"/>
</dbReference>
<dbReference type="PANTHER" id="PTHR48081:SF8">
    <property type="entry name" value="ALPHA_BETA HYDROLASE FOLD-3 DOMAIN-CONTAINING PROTEIN-RELATED"/>
    <property type="match status" value="1"/>
</dbReference>
<evidence type="ECO:0000313" key="3">
    <source>
        <dbReference type="EMBL" id="GFG68832.1"/>
    </source>
</evidence>
<accession>A0A7I9XFV6</accession>
<feature type="domain" description="Alpha/beta hydrolase fold-3" evidence="2">
    <location>
        <begin position="104"/>
        <end position="308"/>
    </location>
</feature>
<reference evidence="3 4" key="1">
    <citation type="journal article" date="2019" name="Emerg. Microbes Infect.">
        <title>Comprehensive subspecies identification of 175 nontuberculous mycobacteria species based on 7547 genomic profiles.</title>
        <authorList>
            <person name="Matsumoto Y."/>
            <person name="Kinjo T."/>
            <person name="Motooka D."/>
            <person name="Nabeya D."/>
            <person name="Jung N."/>
            <person name="Uechi K."/>
            <person name="Horii T."/>
            <person name="Iida T."/>
            <person name="Fujita J."/>
            <person name="Nakamura S."/>
        </authorList>
    </citation>
    <scope>NUCLEOTIDE SEQUENCE [LARGE SCALE GENOMIC DNA]</scope>
    <source>
        <strain evidence="3 4">JCM 16017</strain>
    </source>
</reference>
<sequence length="332" mass="34534">MDCTAADLDPGSPGGALMGGPPDPQVLAALLALREGADEVPPAAIGDVITRRRNAGRLFSHVLASRPPITGIVTQEFSLDYDGTAIGLRWYRRAAADQPGSAALYLHGGGMILDWERVGGLYDAVVRSYVAASGVPMLVVAYRVAPEFPYPVPLQDCYAALRWLADHAGELGVDASRVAVMGDSAGGGLAAGVCLLARDRGGPSIAAQLLSYPMLDDRTCAGGPTDGALLTWGYDDNATGWGALLGGQPATGYAAPARADDVAGLPPTYLDVGGLDIFAPEDLGYAQRLLAAGVPVELHLYPGCPHAFDLLVPDADVSQRVIGDRVRYLESL</sequence>
<dbReference type="EMBL" id="BLKV01000001">
    <property type="protein sequence ID" value="GFG68832.1"/>
    <property type="molecule type" value="Genomic_DNA"/>
</dbReference>